<evidence type="ECO:0000313" key="1">
    <source>
        <dbReference type="EMBL" id="RMI85622.1"/>
    </source>
</evidence>
<comment type="caution">
    <text evidence="1">The sequence shown here is derived from an EMBL/GenBank/DDBJ whole genome shotgun (WGS) entry which is preliminary data.</text>
</comment>
<dbReference type="Proteomes" id="UP000269505">
    <property type="component" value="Unassembled WGS sequence"/>
</dbReference>
<accession>A0AAQ0MHX1</accession>
<dbReference type="EMBL" id="RCVN01000004">
    <property type="protein sequence ID" value="RMI85622.1"/>
    <property type="molecule type" value="Genomic_DNA"/>
</dbReference>
<name>A0AAQ0MHX1_9STAP</name>
<keyword evidence="2" id="KW-1185">Reference proteome</keyword>
<sequence>MITITANGVEYDIMGENFKSMERNGLSAEGIRNRIIRNWSLNEACHVPKRMNIDEYRTLQQTLIKEEDTSEAKARYKEERLRKQKPHLFNVEQQHSESKYAKYLWNSYKFKCAEVAE</sequence>
<dbReference type="InterPro" id="IPR011688">
    <property type="entry name" value="PVL_Orf50"/>
</dbReference>
<organism evidence="1 2">
    <name type="scientific">Staphylococcus pseudoxylosus</name>
    <dbReference type="NCBI Taxonomy" id="2282419"/>
    <lineage>
        <taxon>Bacteria</taxon>
        <taxon>Bacillati</taxon>
        <taxon>Bacillota</taxon>
        <taxon>Bacilli</taxon>
        <taxon>Bacillales</taxon>
        <taxon>Staphylococcaceae</taxon>
        <taxon>Staphylococcus</taxon>
    </lineage>
</organism>
<dbReference type="Pfam" id="PF07768">
    <property type="entry name" value="PVL_ORF50"/>
    <property type="match status" value="1"/>
</dbReference>
<dbReference type="AlphaFoldDB" id="A0AAQ0MHX1"/>
<gene>
    <name evidence="1" type="ORF">D9V42_04435</name>
</gene>
<protein>
    <recommendedName>
        <fullName evidence="3">Phage protein</fullName>
    </recommendedName>
</protein>
<evidence type="ECO:0008006" key="3">
    <source>
        <dbReference type="Google" id="ProtNLM"/>
    </source>
</evidence>
<proteinExistence type="predicted"/>
<reference evidence="1 2" key="1">
    <citation type="submission" date="2018-10" db="EMBL/GenBank/DDBJ databases">
        <title>Staphylococcus pseudoxylosus sp. nov., isolated from bovine mastitis.</title>
        <authorList>
            <person name="Macfadyen A.C."/>
            <person name="Leroy S."/>
            <person name="Harrison E.M."/>
            <person name="Parkhill J."/>
            <person name="Holmes M.A."/>
            <person name="Paterson G.K."/>
        </authorList>
    </citation>
    <scope>NUCLEOTIDE SEQUENCE [LARGE SCALE GENOMIC DNA]</scope>
    <source>
        <strain evidence="1 2">S04009</strain>
    </source>
</reference>
<evidence type="ECO:0000313" key="2">
    <source>
        <dbReference type="Proteomes" id="UP000269505"/>
    </source>
</evidence>
<dbReference type="RefSeq" id="WP_122063381.1">
    <property type="nucleotide sequence ID" value="NZ_CP149857.1"/>
</dbReference>